<gene>
    <name evidence="7" type="ORF">SNR37_000321</name>
</gene>
<keyword evidence="3 7" id="KW-0418">Kinase</keyword>
<keyword evidence="1 7" id="KW-0808">Transferase</keyword>
<dbReference type="GO" id="GO:0004674">
    <property type="term" value="F:protein serine/threonine kinase activity"/>
    <property type="evidence" value="ECO:0007669"/>
    <property type="project" value="UniProtKB-EC"/>
</dbReference>
<evidence type="ECO:0000256" key="4">
    <source>
        <dbReference type="ARBA" id="ARBA00022840"/>
    </source>
</evidence>
<dbReference type="PANTHER" id="PTHR43289">
    <property type="entry name" value="MITOGEN-ACTIVATED PROTEIN KINASE KINASE KINASE 20-RELATED"/>
    <property type="match status" value="1"/>
</dbReference>
<dbReference type="Proteomes" id="UP001310248">
    <property type="component" value="Unassembled WGS sequence"/>
</dbReference>
<accession>A0ABU7G6F2</accession>
<dbReference type="RefSeq" id="WP_329776003.1">
    <property type="nucleotide sequence ID" value="NZ_JAYDYW010000011.1"/>
</dbReference>
<dbReference type="Gene3D" id="1.10.510.10">
    <property type="entry name" value="Transferase(Phosphotransferase) domain 1"/>
    <property type="match status" value="1"/>
</dbReference>
<sequence>MDDANKDQAASPKTKAEKKAASSTATDKTVVNNTETPSSKKTNARSNKEQVINRVIKKRYQIEDLVGHGGMCDVYRAKDLLLEAAGDSQPYVAIKLLQKEFHDQPDAARILIREARKTQRLSHPNIIRVHDFGVDQEDYYLVMEWLDGQTLDEVIKSHRPNGLPFKSSLALLTQLTSALRYAHQNGVVHADLKPGNIMLSRDGTIKIFDFGVSRALNLNADQYAADKPEETSPVSGFTPTYASPELLDGAAPSIADDVFAFSCIAYELLSSKHPFNRKTANQAAKENITPSKPKHAPLLRWGKLKRGLNIDIKQRVTDLDQIEKSLTQSFIKPSLSVIAIVGVAGALSYGFQQLDGQLKHNQQELSRLQRENSANQDLVSLSPQQFLPMLSTIPAKQHVPKQALLRDKQRLVIDFYEKQIDDLLNNRQNAYPDYYAIQSLLQEVNRIYPDSYSLALIAEDVNQGWMGTVEALVQRLDLHLEQGRYQHSEDGDDVYTIYQDLLQVRTDYQFVPNDKSEQVFTQLFDKAADQLDVVALAQMIETGETFFANSEQQQGRIARALELKTAIAAMANYKQAIADEQEAEFPYQAAEVFYQNHFSQLQERINGLTRVKTLDKMAKEVDSMAKDLPDDFSHLVETRQTMANKYLRFSDYLLKKRRTKEAGAVMKKAQDLMTKVQDARVADNA</sequence>
<evidence type="ECO:0000313" key="7">
    <source>
        <dbReference type="EMBL" id="MEE1674999.1"/>
    </source>
</evidence>
<dbReference type="SUPFAM" id="SSF56112">
    <property type="entry name" value="Protein kinase-like (PK-like)"/>
    <property type="match status" value="1"/>
</dbReference>
<comment type="caution">
    <text evidence="7">The sequence shown here is derived from an EMBL/GenBank/DDBJ whole genome shotgun (WGS) entry which is preliminary data.</text>
</comment>
<proteinExistence type="predicted"/>
<name>A0ABU7G6F2_9ALTE</name>
<evidence type="ECO:0000256" key="5">
    <source>
        <dbReference type="SAM" id="MobiDB-lite"/>
    </source>
</evidence>
<feature type="compositionally biased region" description="Polar residues" evidence="5">
    <location>
        <begin position="30"/>
        <end position="45"/>
    </location>
</feature>
<dbReference type="InterPro" id="IPR008271">
    <property type="entry name" value="Ser/Thr_kinase_AS"/>
</dbReference>
<evidence type="ECO:0000256" key="1">
    <source>
        <dbReference type="ARBA" id="ARBA00022679"/>
    </source>
</evidence>
<keyword evidence="4" id="KW-0067">ATP-binding</keyword>
<feature type="region of interest" description="Disordered" evidence="5">
    <location>
        <begin position="1"/>
        <end position="49"/>
    </location>
</feature>
<organism evidence="7 8">
    <name type="scientific">Agarivorans aestuarii</name>
    <dbReference type="NCBI Taxonomy" id="1563703"/>
    <lineage>
        <taxon>Bacteria</taxon>
        <taxon>Pseudomonadati</taxon>
        <taxon>Pseudomonadota</taxon>
        <taxon>Gammaproteobacteria</taxon>
        <taxon>Alteromonadales</taxon>
        <taxon>Alteromonadaceae</taxon>
        <taxon>Agarivorans</taxon>
    </lineage>
</organism>
<evidence type="ECO:0000256" key="3">
    <source>
        <dbReference type="ARBA" id="ARBA00022777"/>
    </source>
</evidence>
<dbReference type="InterPro" id="IPR011009">
    <property type="entry name" value="Kinase-like_dom_sf"/>
</dbReference>
<keyword evidence="8" id="KW-1185">Reference proteome</keyword>
<reference evidence="8" key="1">
    <citation type="submission" date="2023-07" db="EMBL/GenBank/DDBJ databases">
        <title>Draft genome sequence of Agarivorans aestuarii strain ZMCS4, a CAZymes producing bacteria isolated from the marine brown algae Clodostephus spongiosus.</title>
        <authorList>
            <person name="Lorente B."/>
            <person name="Cabral C."/>
            <person name="Frias J."/>
            <person name="Faria J."/>
            <person name="Toubarro D."/>
        </authorList>
    </citation>
    <scope>NUCLEOTIDE SEQUENCE [LARGE SCALE GENOMIC DNA]</scope>
    <source>
        <strain evidence="8">ZMCS4</strain>
    </source>
</reference>
<dbReference type="CDD" id="cd14014">
    <property type="entry name" value="STKc_PknB_like"/>
    <property type="match status" value="1"/>
</dbReference>
<evidence type="ECO:0000313" key="8">
    <source>
        <dbReference type="Proteomes" id="UP001310248"/>
    </source>
</evidence>
<dbReference type="Pfam" id="PF00069">
    <property type="entry name" value="Pkinase"/>
    <property type="match status" value="1"/>
</dbReference>
<feature type="domain" description="Protein kinase" evidence="6">
    <location>
        <begin position="60"/>
        <end position="331"/>
    </location>
</feature>
<evidence type="ECO:0000259" key="6">
    <source>
        <dbReference type="PROSITE" id="PS50011"/>
    </source>
</evidence>
<dbReference type="InterPro" id="IPR000719">
    <property type="entry name" value="Prot_kinase_dom"/>
</dbReference>
<protein>
    <submittedName>
        <fullName evidence="7">Serine/threonine-protein kinase</fullName>
        <ecNumber evidence="7">2.7.11.1</ecNumber>
    </submittedName>
</protein>
<dbReference type="PANTHER" id="PTHR43289:SF6">
    <property type="entry name" value="SERINE_THREONINE-PROTEIN KINASE NEKL-3"/>
    <property type="match status" value="1"/>
</dbReference>
<dbReference type="Gene3D" id="3.30.200.20">
    <property type="entry name" value="Phosphorylase Kinase, domain 1"/>
    <property type="match status" value="1"/>
</dbReference>
<dbReference type="PROSITE" id="PS00108">
    <property type="entry name" value="PROTEIN_KINASE_ST"/>
    <property type="match status" value="1"/>
</dbReference>
<keyword evidence="2" id="KW-0547">Nucleotide-binding</keyword>
<evidence type="ECO:0000256" key="2">
    <source>
        <dbReference type="ARBA" id="ARBA00022741"/>
    </source>
</evidence>
<dbReference type="PROSITE" id="PS50011">
    <property type="entry name" value="PROTEIN_KINASE_DOM"/>
    <property type="match status" value="1"/>
</dbReference>
<dbReference type="EC" id="2.7.11.1" evidence="7"/>
<dbReference type="SMART" id="SM00220">
    <property type="entry name" value="S_TKc"/>
    <property type="match status" value="1"/>
</dbReference>
<dbReference type="EMBL" id="JAYDYW010000011">
    <property type="protein sequence ID" value="MEE1674999.1"/>
    <property type="molecule type" value="Genomic_DNA"/>
</dbReference>